<accession>A0A1I5W3N8</accession>
<dbReference type="NCBIfam" id="TIGR02532">
    <property type="entry name" value="IV_pilin_GFxxxE"/>
    <property type="match status" value="1"/>
</dbReference>
<proteinExistence type="predicted"/>
<dbReference type="Pfam" id="PF15980">
    <property type="entry name" value="ComGF"/>
    <property type="match status" value="1"/>
</dbReference>
<dbReference type="STRING" id="82801.SAMN04488506_0749"/>
<protein>
    <submittedName>
        <fullName evidence="4">Competence protein ComGF</fullName>
    </submittedName>
</protein>
<dbReference type="InterPro" id="IPR016977">
    <property type="entry name" value="ComGF"/>
</dbReference>
<dbReference type="AlphaFoldDB" id="A0A1I5W3N8"/>
<comment type="subcellular location">
    <subcellularLocation>
        <location evidence="1">Cell surface</location>
    </subcellularLocation>
</comment>
<keyword evidence="3" id="KW-1133">Transmembrane helix</keyword>
<evidence type="ECO:0000256" key="3">
    <source>
        <dbReference type="SAM" id="Phobius"/>
    </source>
</evidence>
<reference evidence="4 5" key="1">
    <citation type="submission" date="2016-10" db="EMBL/GenBank/DDBJ databases">
        <authorList>
            <person name="de Groot N.N."/>
        </authorList>
    </citation>
    <scope>NUCLEOTIDE SEQUENCE [LARGE SCALE GENOMIC DNA]</scope>
    <source>
        <strain evidence="4 5">DSM 20581</strain>
    </source>
</reference>
<keyword evidence="2" id="KW-0178">Competence</keyword>
<sequence>MTSYPLDPKGFTLIEVVAALFIFTLCLSLFSIAAKQLNAVQETQVSDRQLEWHLFLNQFEFDLKENQLKEVKSEKVTFNQPIPKTDQVEVVSYERRLQKLLRKVGNEGYQPMLMELRTLSFQLDQTFLIIKVEFLNGETYQSQINLSGHIKEN</sequence>
<name>A0A1I5W3N8_9LACT</name>
<dbReference type="GO" id="GO:0030420">
    <property type="term" value="P:establishment of competence for transformation"/>
    <property type="evidence" value="ECO:0007669"/>
    <property type="project" value="UniProtKB-KW"/>
</dbReference>
<dbReference type="Pfam" id="PF07963">
    <property type="entry name" value="N_methyl"/>
    <property type="match status" value="1"/>
</dbReference>
<organism evidence="4 5">
    <name type="scientific">Desemzia incerta</name>
    <dbReference type="NCBI Taxonomy" id="82801"/>
    <lineage>
        <taxon>Bacteria</taxon>
        <taxon>Bacillati</taxon>
        <taxon>Bacillota</taxon>
        <taxon>Bacilli</taxon>
        <taxon>Lactobacillales</taxon>
        <taxon>Carnobacteriaceae</taxon>
        <taxon>Desemzia</taxon>
    </lineage>
</organism>
<keyword evidence="3" id="KW-0812">Transmembrane</keyword>
<evidence type="ECO:0000313" key="4">
    <source>
        <dbReference type="EMBL" id="SFQ14345.1"/>
    </source>
</evidence>
<dbReference type="Proteomes" id="UP000199136">
    <property type="component" value="Unassembled WGS sequence"/>
</dbReference>
<dbReference type="GO" id="GO:0009986">
    <property type="term" value="C:cell surface"/>
    <property type="evidence" value="ECO:0007669"/>
    <property type="project" value="UniProtKB-SubCell"/>
</dbReference>
<evidence type="ECO:0000256" key="2">
    <source>
        <dbReference type="ARBA" id="ARBA00023287"/>
    </source>
</evidence>
<keyword evidence="3" id="KW-0472">Membrane</keyword>
<keyword evidence="5" id="KW-1185">Reference proteome</keyword>
<evidence type="ECO:0000313" key="5">
    <source>
        <dbReference type="Proteomes" id="UP000199136"/>
    </source>
</evidence>
<dbReference type="EMBL" id="FOXW01000002">
    <property type="protein sequence ID" value="SFQ14345.1"/>
    <property type="molecule type" value="Genomic_DNA"/>
</dbReference>
<evidence type="ECO:0000256" key="1">
    <source>
        <dbReference type="ARBA" id="ARBA00004241"/>
    </source>
</evidence>
<dbReference type="NCBIfam" id="NF041002">
    <property type="entry name" value="pilin_ComGF"/>
    <property type="match status" value="1"/>
</dbReference>
<dbReference type="InterPro" id="IPR012902">
    <property type="entry name" value="N_methyl_site"/>
</dbReference>
<feature type="transmembrane region" description="Helical" evidence="3">
    <location>
        <begin position="12"/>
        <end position="34"/>
    </location>
</feature>
<gene>
    <name evidence="4" type="ORF">SAMN04488506_0749</name>
</gene>